<dbReference type="OrthoDB" id="1658724at2759"/>
<feature type="transmembrane region" description="Helical" evidence="5">
    <location>
        <begin position="77"/>
        <end position="110"/>
    </location>
</feature>
<evidence type="ECO:0000313" key="7">
    <source>
        <dbReference type="EMBL" id="OSX76323.1"/>
    </source>
</evidence>
<dbReference type="InterPro" id="IPR006694">
    <property type="entry name" value="Fatty_acid_hydroxylase"/>
</dbReference>
<reference evidence="7 8" key="1">
    <citation type="submission" date="2017-03" db="EMBL/GenBank/DDBJ databases">
        <title>WGS assembly of Porphyra umbilicalis.</title>
        <authorList>
            <person name="Brawley S.H."/>
            <person name="Blouin N.A."/>
            <person name="Ficko-Blean E."/>
            <person name="Wheeler G.L."/>
            <person name="Lohr M."/>
            <person name="Goodson H.V."/>
            <person name="Jenkins J.W."/>
            <person name="Blaby-Haas C.E."/>
            <person name="Helliwell K.E."/>
            <person name="Chan C."/>
            <person name="Marriage T."/>
            <person name="Bhattacharya D."/>
            <person name="Klein A.S."/>
            <person name="Badis Y."/>
            <person name="Brodie J."/>
            <person name="Cao Y."/>
            <person name="Collen J."/>
            <person name="Dittami S.M."/>
            <person name="Gachon C.M."/>
            <person name="Green B.R."/>
            <person name="Karpowicz S."/>
            <person name="Kim J.W."/>
            <person name="Kudahl U."/>
            <person name="Lin S."/>
            <person name="Michel G."/>
            <person name="Mittag M."/>
            <person name="Olson B.J."/>
            <person name="Pangilinan J."/>
            <person name="Peng Y."/>
            <person name="Qiu H."/>
            <person name="Shu S."/>
            <person name="Singer J.T."/>
            <person name="Smith A.G."/>
            <person name="Sprecher B.N."/>
            <person name="Wagner V."/>
            <person name="Wang W."/>
            <person name="Wang Z.-Y."/>
            <person name="Yan J."/>
            <person name="Yarish C."/>
            <person name="Zoeuner-Riek S."/>
            <person name="Zhuang Y."/>
            <person name="Zou Y."/>
            <person name="Lindquist E.A."/>
            <person name="Grimwood J."/>
            <person name="Barry K."/>
            <person name="Rokhsar D.S."/>
            <person name="Schmutz J."/>
            <person name="Stiller J.W."/>
            <person name="Grossman A.R."/>
            <person name="Prochnik S.E."/>
        </authorList>
    </citation>
    <scope>NUCLEOTIDE SEQUENCE [LARGE SCALE GENOMIC DNA]</scope>
    <source>
        <strain evidence="7">4086291</strain>
    </source>
</reference>
<evidence type="ECO:0000256" key="5">
    <source>
        <dbReference type="SAM" id="Phobius"/>
    </source>
</evidence>
<dbReference type="EMBL" id="KV918871">
    <property type="protein sequence ID" value="OSX76323.1"/>
    <property type="molecule type" value="Genomic_DNA"/>
</dbReference>
<evidence type="ECO:0000313" key="8">
    <source>
        <dbReference type="Proteomes" id="UP000218209"/>
    </source>
</evidence>
<evidence type="ECO:0000256" key="2">
    <source>
        <dbReference type="ARBA" id="ARBA00022692"/>
    </source>
</evidence>
<gene>
    <name evidence="7" type="ORF">BU14_0197s0018</name>
</gene>
<evidence type="ECO:0000259" key="6">
    <source>
        <dbReference type="Pfam" id="PF04116"/>
    </source>
</evidence>
<dbReference type="GO" id="GO:0016020">
    <property type="term" value="C:membrane"/>
    <property type="evidence" value="ECO:0007669"/>
    <property type="project" value="UniProtKB-SubCell"/>
</dbReference>
<evidence type="ECO:0000256" key="1">
    <source>
        <dbReference type="ARBA" id="ARBA00004370"/>
    </source>
</evidence>
<keyword evidence="2 5" id="KW-0812">Transmembrane</keyword>
<comment type="subcellular location">
    <subcellularLocation>
        <location evidence="1">Membrane</location>
    </subcellularLocation>
</comment>
<name>A0A1X6P6R2_PORUM</name>
<feature type="domain" description="Fatty acid hydroxylase" evidence="6">
    <location>
        <begin position="129"/>
        <end position="260"/>
    </location>
</feature>
<dbReference type="Proteomes" id="UP000218209">
    <property type="component" value="Unassembled WGS sequence"/>
</dbReference>
<keyword evidence="3 5" id="KW-1133">Transmembrane helix</keyword>
<dbReference type="AlphaFoldDB" id="A0A1X6P6R2"/>
<dbReference type="GO" id="GO:0016491">
    <property type="term" value="F:oxidoreductase activity"/>
    <property type="evidence" value="ECO:0007669"/>
    <property type="project" value="InterPro"/>
</dbReference>
<dbReference type="Pfam" id="PF04116">
    <property type="entry name" value="FA_hydroxylase"/>
    <property type="match status" value="1"/>
</dbReference>
<dbReference type="GO" id="GO:0005506">
    <property type="term" value="F:iron ion binding"/>
    <property type="evidence" value="ECO:0007669"/>
    <property type="project" value="InterPro"/>
</dbReference>
<dbReference type="InterPro" id="IPR050307">
    <property type="entry name" value="Sterol_Desaturase_Related"/>
</dbReference>
<accession>A0A1X6P6R2</accession>
<keyword evidence="8" id="KW-1185">Reference proteome</keyword>
<evidence type="ECO:0000256" key="4">
    <source>
        <dbReference type="ARBA" id="ARBA00023136"/>
    </source>
</evidence>
<protein>
    <recommendedName>
        <fullName evidence="6">Fatty acid hydroxylase domain-containing protein</fullName>
    </recommendedName>
</protein>
<sequence>MITELTVLVLAASSPWAHRWWVGLCDRYTESQMIIGGTFISLVAGYALGCVPYVLFDWFRWQPVAVYKVQPKRYVSWRVAVETSAYVLSLFVFVMLPLIVVGSGALFLLGVTLDPARIPSATTIAMQTVFFFLVEDFGNYWLHRALHTPWLYQNVHRVHHEHDAPFALAATYAHPIEVIVLGLPTFAGPLLVGPHLLTLWVWVLLRNYEAIDIHSGYELPYNLNRFLPWIAGAEHHDYHHAHYSGNFASVFVWCDQVYGTSLGFDALQERKSAAAKLGKMA</sequence>
<dbReference type="PANTHER" id="PTHR11863">
    <property type="entry name" value="STEROL DESATURASE"/>
    <property type="match status" value="1"/>
</dbReference>
<evidence type="ECO:0000256" key="3">
    <source>
        <dbReference type="ARBA" id="ARBA00022989"/>
    </source>
</evidence>
<feature type="transmembrane region" description="Helical" evidence="5">
    <location>
        <begin position="33"/>
        <end position="56"/>
    </location>
</feature>
<organism evidence="7 8">
    <name type="scientific">Porphyra umbilicalis</name>
    <name type="common">Purple laver</name>
    <name type="synonym">Red alga</name>
    <dbReference type="NCBI Taxonomy" id="2786"/>
    <lineage>
        <taxon>Eukaryota</taxon>
        <taxon>Rhodophyta</taxon>
        <taxon>Bangiophyceae</taxon>
        <taxon>Bangiales</taxon>
        <taxon>Bangiaceae</taxon>
        <taxon>Porphyra</taxon>
    </lineage>
</organism>
<keyword evidence="4 5" id="KW-0472">Membrane</keyword>
<proteinExistence type="predicted"/>
<dbReference type="GO" id="GO:0008610">
    <property type="term" value="P:lipid biosynthetic process"/>
    <property type="evidence" value="ECO:0007669"/>
    <property type="project" value="InterPro"/>
</dbReference>